<evidence type="ECO:0000256" key="7">
    <source>
        <dbReference type="ARBA" id="ARBA00047942"/>
    </source>
</evidence>
<dbReference type="RefSeq" id="WP_080660088.1">
    <property type="nucleotide sequence ID" value="NZ_CP088280.1"/>
</dbReference>
<dbReference type="PROSITE" id="PS00092">
    <property type="entry name" value="N6_MTASE"/>
    <property type="match status" value="1"/>
</dbReference>
<reference evidence="12 13" key="1">
    <citation type="journal article" date="2017" name="Syst. Appl. Microbiol.">
        <title>Soybeans inoculated with root zone soils of Canadian native legumes harbour diverse and novel Bradyrhizobium spp. that possess agricultural potential.</title>
        <authorList>
            <person name="Bromfield E.S.P."/>
            <person name="Cloutier S."/>
            <person name="Tambong J.T."/>
            <person name="Tran Thi T.V."/>
        </authorList>
    </citation>
    <scope>NUCLEOTIDE SEQUENCE [LARGE SCALE GENOMIC DNA]</scope>
    <source>
        <strain evidence="12 13">323S2</strain>
    </source>
</reference>
<dbReference type="GO" id="GO:0032259">
    <property type="term" value="P:methylation"/>
    <property type="evidence" value="ECO:0007669"/>
    <property type="project" value="UniProtKB-KW"/>
</dbReference>
<evidence type="ECO:0000256" key="3">
    <source>
        <dbReference type="ARBA" id="ARBA00022603"/>
    </source>
</evidence>
<feature type="domain" description="DNA methylase adenine-specific" evidence="9">
    <location>
        <begin position="140"/>
        <end position="449"/>
    </location>
</feature>
<dbReference type="GO" id="GO:0009007">
    <property type="term" value="F:site-specific DNA-methyltransferase (adenine-specific) activity"/>
    <property type="evidence" value="ECO:0007669"/>
    <property type="project" value="UniProtKB-EC"/>
</dbReference>
<evidence type="ECO:0000313" key="12">
    <source>
        <dbReference type="EMBL" id="UGX92873.1"/>
    </source>
</evidence>
<evidence type="ECO:0000259" key="9">
    <source>
        <dbReference type="Pfam" id="PF02384"/>
    </source>
</evidence>
<dbReference type="InterPro" id="IPR038333">
    <property type="entry name" value="T1MK-like_N_sf"/>
</dbReference>
<sequence>MALKKSELYSSLWASCDELRGGMDASQYKDYVLFMLFIKYVSDKYGDSDDFAPPVTIPKGASFKDMIALKGKSDIGDKINTQVIQPLIDANSRLARTDFPDFNDPNKLGEGQAMVDRLTNLISIFQKPELDFSKNRADHDDILGDAYEYLMRHFATESGKSKGQFYTPSEVSRVIAKVIGISPRNTVASTTAYDPTCGSGSLLLKVAAEAGKHITLEGQEKDVTTAGLARMNMILHDFPAANILSGNTLAAPKFKDGEQLRTYDYVVANPPFSDKTWSTGLTVSADSYQRFQWGEPPAKQGDYAYLLHIIRSLKSTGKGACILPHGVLFRGNAEASIRTQLVRSGYLKGIIGLPPNLFYGTGIPACILVLDKENATARKGIFMIDASKGFIKDGNKNRLRERDIHRIVDVFTNAEAHPGYSRLVPHDEIEKHEFNLNLPRYIDSQEAEDVQDIGGHLHGGIPTRDIDALGDYWTVSPDLRATLFNANRPGYVDLVVGIAQLKTTIHGHPQLSAFIAGLTAHFAKWRTAAAASLRQLKRDCLPKEVIHEHAERLLAHAEGQPLIDPYAVYQHLMDYWDETMQDDCYLIAADGWVAETHRVIEEVKSGKRKGERRDTGWACDLVPKPLIVARYFAKEQAAIDELNVQLEAITSEMAELLEEYGGEEGVLKDLSSKADAEFAYTQAIVAIWNDEDRPACAAYRTVIDSADGYATHLRTLSDQHHFSALKNPKGKLTLKAVKDRLARLSTGEEYDALADYVSTDKKQKDATKRADELFAAIESIFVNRLSMNPLPESLLDLQATVRFLKLLDQQTVLKTKIKDAEAVLDQLAYDQYPKLTEPEIQTLVVDDKWLTTLATAIQGELDGVSQTLTGRIRLLAERYAEPLPRIVDEVAALAARVDGHLNTMKAKPSLDGCEALPLQRPKLGKAAGR</sequence>
<dbReference type="GO" id="GO:0008170">
    <property type="term" value="F:N-methyltransferase activity"/>
    <property type="evidence" value="ECO:0007669"/>
    <property type="project" value="InterPro"/>
</dbReference>
<dbReference type="InterPro" id="IPR002052">
    <property type="entry name" value="DNA_methylase_N6_adenine_CS"/>
</dbReference>
<dbReference type="EMBL" id="JACBFH010000001">
    <property type="protein sequence ID" value="NYY91123.1"/>
    <property type="molecule type" value="Genomic_DNA"/>
</dbReference>
<dbReference type="Gene3D" id="3.40.50.150">
    <property type="entry name" value="Vaccinia Virus protein VP39"/>
    <property type="match status" value="1"/>
</dbReference>
<evidence type="ECO:0000256" key="4">
    <source>
        <dbReference type="ARBA" id="ARBA00022679"/>
    </source>
</evidence>
<name>A0A7Z0QCB4_9BRAD</name>
<keyword evidence="3 11" id="KW-0489">Methyltransferase</keyword>
<protein>
    <recommendedName>
        <fullName evidence="2">site-specific DNA-methyltransferase (adenine-specific)</fullName>
        <ecNumber evidence="2">2.1.1.72</ecNumber>
    </recommendedName>
</protein>
<reference evidence="12 13" key="3">
    <citation type="journal article" date="2022" name="Int. J. Syst. Evol. Microbiol.">
        <title>Strains of Bradyrhizobium barranii sp. nov. associated with legumes native to Canada are symbionts of soybeans and belong to different subspecies (subsp. barranii subsp. nov. and subsp. apii subsp. nov.) and symbiovars (sv. glycinearum and sv. septentrionale).</title>
        <authorList>
            <person name="Bromfield E.S.P."/>
            <person name="Cloutier S."/>
            <person name="Wasai-Hara S."/>
            <person name="Minamisawa K."/>
        </authorList>
    </citation>
    <scope>NUCLEOTIDE SEQUENCE [LARGE SCALE GENOMIC DNA]</scope>
    <source>
        <strain evidence="12 13">323S2</strain>
    </source>
</reference>
<comment type="catalytic activity">
    <reaction evidence="7">
        <text>a 2'-deoxyadenosine in DNA + S-adenosyl-L-methionine = an N(6)-methyl-2'-deoxyadenosine in DNA + S-adenosyl-L-homocysteine + H(+)</text>
        <dbReference type="Rhea" id="RHEA:15197"/>
        <dbReference type="Rhea" id="RHEA-COMP:12418"/>
        <dbReference type="Rhea" id="RHEA-COMP:12419"/>
        <dbReference type="ChEBI" id="CHEBI:15378"/>
        <dbReference type="ChEBI" id="CHEBI:57856"/>
        <dbReference type="ChEBI" id="CHEBI:59789"/>
        <dbReference type="ChEBI" id="CHEBI:90615"/>
        <dbReference type="ChEBI" id="CHEBI:90616"/>
        <dbReference type="EC" id="2.1.1.72"/>
    </reaction>
</comment>
<gene>
    <name evidence="12" type="ORF">G6321_00045800</name>
    <name evidence="11" type="ORF">G6321_22585</name>
</gene>
<evidence type="ECO:0000313" key="11">
    <source>
        <dbReference type="EMBL" id="NYY91123.1"/>
    </source>
</evidence>
<evidence type="ECO:0000259" key="10">
    <source>
        <dbReference type="Pfam" id="PF12161"/>
    </source>
</evidence>
<dbReference type="InterPro" id="IPR051537">
    <property type="entry name" value="DNA_Adenine_Mtase"/>
</dbReference>
<comment type="similarity">
    <text evidence="1">Belongs to the N(4)/N(6)-methyltransferase family.</text>
</comment>
<evidence type="ECO:0000256" key="2">
    <source>
        <dbReference type="ARBA" id="ARBA00011900"/>
    </source>
</evidence>
<evidence type="ECO:0000313" key="13">
    <source>
        <dbReference type="Proteomes" id="UP000564836"/>
    </source>
</evidence>
<keyword evidence="4 11" id="KW-0808">Transferase</keyword>
<reference evidence="11" key="2">
    <citation type="submission" date="2020-06" db="EMBL/GenBank/DDBJ databases">
        <title>Whole Genome Sequence of Bradyrhizobium sp. Strain 323S2.</title>
        <authorList>
            <person name="Bromfield E.S.P."/>
        </authorList>
    </citation>
    <scope>NUCLEOTIDE SEQUENCE [LARGE SCALE GENOMIC DNA]</scope>
    <source>
        <strain evidence="11">323S2</strain>
    </source>
</reference>
<dbReference type="EC" id="2.1.1.72" evidence="2"/>
<feature type="domain" description="N6 adenine-specific DNA methyltransferase N-terminal" evidence="10">
    <location>
        <begin position="10"/>
        <end position="125"/>
    </location>
</feature>
<dbReference type="GO" id="GO:0003677">
    <property type="term" value="F:DNA binding"/>
    <property type="evidence" value="ECO:0007669"/>
    <property type="project" value="InterPro"/>
</dbReference>
<dbReference type="InterPro" id="IPR029063">
    <property type="entry name" value="SAM-dependent_MTases_sf"/>
</dbReference>
<dbReference type="REBASE" id="555833">
    <property type="entry name" value="M.Bsp323S2ORF45800P"/>
</dbReference>
<dbReference type="PRINTS" id="PR00507">
    <property type="entry name" value="N12N6MTFRASE"/>
</dbReference>
<dbReference type="Pfam" id="PF02384">
    <property type="entry name" value="N6_Mtase"/>
    <property type="match status" value="1"/>
</dbReference>
<keyword evidence="8" id="KW-0175">Coiled coil</keyword>
<evidence type="ECO:0000256" key="8">
    <source>
        <dbReference type="SAM" id="Coils"/>
    </source>
</evidence>
<keyword evidence="5" id="KW-0949">S-adenosyl-L-methionine</keyword>
<dbReference type="GeneID" id="93212646"/>
<dbReference type="PANTHER" id="PTHR42933:SF3">
    <property type="entry name" value="TYPE I RESTRICTION ENZYME MJAVIII METHYLASE SUBUNIT"/>
    <property type="match status" value="1"/>
</dbReference>
<proteinExistence type="inferred from homology"/>
<dbReference type="Proteomes" id="UP000564836">
    <property type="component" value="Chromosome"/>
</dbReference>
<dbReference type="EMBL" id="CP088280">
    <property type="protein sequence ID" value="UGX92873.1"/>
    <property type="molecule type" value="Genomic_DNA"/>
</dbReference>
<accession>A0A7Z0QCB4</accession>
<dbReference type="InterPro" id="IPR022749">
    <property type="entry name" value="D12N6_MeTrfase_N"/>
</dbReference>
<evidence type="ECO:0000256" key="5">
    <source>
        <dbReference type="ARBA" id="ARBA00022691"/>
    </source>
</evidence>
<evidence type="ECO:0000256" key="1">
    <source>
        <dbReference type="ARBA" id="ARBA00006594"/>
    </source>
</evidence>
<dbReference type="InterPro" id="IPR003356">
    <property type="entry name" value="DNA_methylase_A-5"/>
</dbReference>
<dbReference type="GO" id="GO:0009307">
    <property type="term" value="P:DNA restriction-modification system"/>
    <property type="evidence" value="ECO:0007669"/>
    <property type="project" value="UniProtKB-KW"/>
</dbReference>
<dbReference type="Gene3D" id="1.20.1260.30">
    <property type="match status" value="1"/>
</dbReference>
<dbReference type="Pfam" id="PF12161">
    <property type="entry name" value="HsdM_N"/>
    <property type="match status" value="1"/>
</dbReference>
<organism evidence="11">
    <name type="scientific">Bradyrhizobium barranii subsp. barranii</name>
    <dbReference type="NCBI Taxonomy" id="2823807"/>
    <lineage>
        <taxon>Bacteria</taxon>
        <taxon>Pseudomonadati</taxon>
        <taxon>Pseudomonadota</taxon>
        <taxon>Alphaproteobacteria</taxon>
        <taxon>Hyphomicrobiales</taxon>
        <taxon>Nitrobacteraceae</taxon>
        <taxon>Bradyrhizobium</taxon>
        <taxon>Bradyrhizobium barranii</taxon>
    </lineage>
</organism>
<dbReference type="AlphaFoldDB" id="A0A7Z0QCB4"/>
<feature type="coiled-coil region" evidence="8">
    <location>
        <begin position="632"/>
        <end position="659"/>
    </location>
</feature>
<keyword evidence="6" id="KW-0680">Restriction system</keyword>
<dbReference type="PANTHER" id="PTHR42933">
    <property type="entry name" value="SLR6095 PROTEIN"/>
    <property type="match status" value="1"/>
</dbReference>
<dbReference type="SUPFAM" id="SSF53335">
    <property type="entry name" value="S-adenosyl-L-methionine-dependent methyltransferases"/>
    <property type="match status" value="1"/>
</dbReference>
<evidence type="ECO:0000256" key="6">
    <source>
        <dbReference type="ARBA" id="ARBA00022747"/>
    </source>
</evidence>